<keyword evidence="1" id="KW-0472">Membrane</keyword>
<protein>
    <submittedName>
        <fullName evidence="2">Uncharacterized protein</fullName>
    </submittedName>
</protein>
<dbReference type="Proteomes" id="UP001501204">
    <property type="component" value="Unassembled WGS sequence"/>
</dbReference>
<keyword evidence="1" id="KW-0812">Transmembrane</keyword>
<proteinExistence type="predicted"/>
<gene>
    <name evidence="2" type="ORF">GCM10009767_20580</name>
</gene>
<accession>A0ABN2KP38</accession>
<dbReference type="EMBL" id="BAAAOA010000020">
    <property type="protein sequence ID" value="GAA1761423.1"/>
    <property type="molecule type" value="Genomic_DNA"/>
</dbReference>
<comment type="caution">
    <text evidence="2">The sequence shown here is derived from an EMBL/GenBank/DDBJ whole genome shotgun (WGS) entry which is preliminary data.</text>
</comment>
<evidence type="ECO:0000256" key="1">
    <source>
        <dbReference type="SAM" id="Phobius"/>
    </source>
</evidence>
<sequence length="95" mass="10215">MREALHSAGGWSLLHTVITGTVVLVPMVITGAVGQGGWKGPAVDPEVFPCVSETELSWRPVPRGGFPTPLQVGDVVRFPAGVQRNGWTCWGIYSW</sequence>
<evidence type="ECO:0000313" key="2">
    <source>
        <dbReference type="EMBL" id="GAA1761423.1"/>
    </source>
</evidence>
<keyword evidence="1" id="KW-1133">Transmembrane helix</keyword>
<name>A0ABN2KP38_9MICC</name>
<organism evidence="2 3">
    <name type="scientific">Kocuria aegyptia</name>
    <dbReference type="NCBI Taxonomy" id="330943"/>
    <lineage>
        <taxon>Bacteria</taxon>
        <taxon>Bacillati</taxon>
        <taxon>Actinomycetota</taxon>
        <taxon>Actinomycetes</taxon>
        <taxon>Micrococcales</taxon>
        <taxon>Micrococcaceae</taxon>
        <taxon>Kocuria</taxon>
    </lineage>
</organism>
<evidence type="ECO:0000313" key="3">
    <source>
        <dbReference type="Proteomes" id="UP001501204"/>
    </source>
</evidence>
<feature type="transmembrane region" description="Helical" evidence="1">
    <location>
        <begin position="12"/>
        <end position="33"/>
    </location>
</feature>
<keyword evidence="3" id="KW-1185">Reference proteome</keyword>
<reference evidence="2 3" key="1">
    <citation type="journal article" date="2019" name="Int. J. Syst. Evol. Microbiol.">
        <title>The Global Catalogue of Microorganisms (GCM) 10K type strain sequencing project: providing services to taxonomists for standard genome sequencing and annotation.</title>
        <authorList>
            <consortium name="The Broad Institute Genomics Platform"/>
            <consortium name="The Broad Institute Genome Sequencing Center for Infectious Disease"/>
            <person name="Wu L."/>
            <person name="Ma J."/>
        </authorList>
    </citation>
    <scope>NUCLEOTIDE SEQUENCE [LARGE SCALE GENOMIC DNA]</scope>
    <source>
        <strain evidence="2 3">JCM 14735</strain>
    </source>
</reference>